<reference evidence="1 4" key="2">
    <citation type="submission" date="2024-03" db="EMBL/GenBank/DDBJ databases">
        <title>Reference genomes for the five species model microbial community.</title>
        <authorList>
            <person name="Padfield D."/>
        </authorList>
    </citation>
    <scope>NUCLEOTIDE SEQUENCE [LARGE SCALE GENOMIC DNA]</scope>
    <source>
        <strain evidence="1 4">AB1</strain>
    </source>
</reference>
<evidence type="ECO:0000313" key="4">
    <source>
        <dbReference type="Proteomes" id="UP001362311"/>
    </source>
</evidence>
<reference evidence="2 3" key="1">
    <citation type="submission" date="2019-06" db="EMBL/GenBank/DDBJ databases">
        <title>Ochrobactrum cricket sp.nov., isolated from the insect Teleogryllus occipitalis living in deserted cropland.</title>
        <authorList>
            <person name="Hu M."/>
        </authorList>
    </citation>
    <scope>NUCLEOTIDE SEQUENCE [LARGE SCALE GENOMIC DNA]</scope>
    <source>
        <strain evidence="2 3">LCB8</strain>
    </source>
</reference>
<protein>
    <submittedName>
        <fullName evidence="1">DUF982 domain-containing protein</fullName>
    </submittedName>
</protein>
<organism evidence="1 4">
    <name type="scientific">Ochrobactrum teleogrylli</name>
    <dbReference type="NCBI Taxonomy" id="2479765"/>
    <lineage>
        <taxon>Bacteria</taxon>
        <taxon>Pseudomonadati</taxon>
        <taxon>Pseudomonadota</taxon>
        <taxon>Alphaproteobacteria</taxon>
        <taxon>Hyphomicrobiales</taxon>
        <taxon>Brucellaceae</taxon>
        <taxon>Brucella/Ochrobactrum group</taxon>
        <taxon>Ochrobactrum</taxon>
    </lineage>
</organism>
<dbReference type="Proteomes" id="UP001362311">
    <property type="component" value="Unassembled WGS sequence"/>
</dbReference>
<name>A0ABD5K3I4_9HYPH</name>
<dbReference type="RefSeq" id="WP_140025974.1">
    <property type="nucleotide sequence ID" value="NZ_JBBHKQ010000002.1"/>
</dbReference>
<evidence type="ECO:0000313" key="1">
    <source>
        <dbReference type="EMBL" id="MEJ5902642.1"/>
    </source>
</evidence>
<gene>
    <name evidence="2" type="ORF">FIC94_18535</name>
    <name evidence="1" type="ORF">WIX40_21375</name>
</gene>
<accession>A0ABD5K3I4</accession>
<evidence type="ECO:0000313" key="3">
    <source>
        <dbReference type="Proteomes" id="UP000312784"/>
    </source>
</evidence>
<comment type="caution">
    <text evidence="1">The sequence shown here is derived from an EMBL/GenBank/DDBJ whole genome shotgun (WGS) entry which is preliminary data.</text>
</comment>
<dbReference type="Gene3D" id="6.10.250.730">
    <property type="match status" value="1"/>
</dbReference>
<proteinExistence type="predicted"/>
<dbReference type="EMBL" id="VEWL01000014">
    <property type="protein sequence ID" value="TNV11515.1"/>
    <property type="molecule type" value="Genomic_DNA"/>
</dbReference>
<dbReference type="EMBL" id="JBBHKQ010000002">
    <property type="protein sequence ID" value="MEJ5902642.1"/>
    <property type="molecule type" value="Genomic_DNA"/>
</dbReference>
<dbReference type="Proteomes" id="UP000312784">
    <property type="component" value="Unassembled WGS sequence"/>
</dbReference>
<sequence>MAWGEPVDIQLYGVGKYQVVTNTPMAAECLLNYWPEGAQGDEYQDALQACLADMEGLPNTARASFIKAAEAAGLMVRHNQKPTLN</sequence>
<evidence type="ECO:0000313" key="2">
    <source>
        <dbReference type="EMBL" id="TNV11515.1"/>
    </source>
</evidence>
<dbReference type="Pfam" id="PF06169">
    <property type="entry name" value="DUF982"/>
    <property type="match status" value="1"/>
</dbReference>
<dbReference type="InterPro" id="IPR010385">
    <property type="entry name" value="DUF982"/>
</dbReference>
<keyword evidence="3" id="KW-1185">Reference proteome</keyword>
<dbReference type="AlphaFoldDB" id="A0ABD5K3I4"/>